<feature type="region of interest" description="Disordered" evidence="1">
    <location>
        <begin position="1"/>
        <end position="20"/>
    </location>
</feature>
<evidence type="ECO:0000256" key="1">
    <source>
        <dbReference type="SAM" id="MobiDB-lite"/>
    </source>
</evidence>
<feature type="region of interest" description="Disordered" evidence="1">
    <location>
        <begin position="247"/>
        <end position="329"/>
    </location>
</feature>
<dbReference type="SUPFAM" id="SSF47413">
    <property type="entry name" value="lambda repressor-like DNA-binding domains"/>
    <property type="match status" value="1"/>
</dbReference>
<keyword evidence="3" id="KW-1185">Reference proteome</keyword>
<dbReference type="Pfam" id="PF13560">
    <property type="entry name" value="HTH_31"/>
    <property type="match status" value="1"/>
</dbReference>
<evidence type="ECO:0000313" key="3">
    <source>
        <dbReference type="Proteomes" id="UP000606194"/>
    </source>
</evidence>
<dbReference type="GO" id="GO:0003677">
    <property type="term" value="F:DNA binding"/>
    <property type="evidence" value="ECO:0007669"/>
    <property type="project" value="InterPro"/>
</dbReference>
<dbReference type="RefSeq" id="WP_190147541.1">
    <property type="nucleotide sequence ID" value="NZ_JBEPBE010000071.1"/>
</dbReference>
<feature type="compositionally biased region" description="Low complexity" evidence="1">
    <location>
        <begin position="185"/>
        <end position="194"/>
    </location>
</feature>
<feature type="compositionally biased region" description="Low complexity" evidence="1">
    <location>
        <begin position="108"/>
        <end position="146"/>
    </location>
</feature>
<dbReference type="EMBL" id="BMTL01000002">
    <property type="protein sequence ID" value="GGR69211.1"/>
    <property type="molecule type" value="Genomic_DNA"/>
</dbReference>
<dbReference type="Proteomes" id="UP000606194">
    <property type="component" value="Unassembled WGS sequence"/>
</dbReference>
<dbReference type="InterPro" id="IPR001387">
    <property type="entry name" value="Cro/C1-type_HTH"/>
</dbReference>
<feature type="compositionally biased region" description="Low complexity" evidence="1">
    <location>
        <begin position="288"/>
        <end position="304"/>
    </location>
</feature>
<feature type="region of interest" description="Disordered" evidence="1">
    <location>
        <begin position="101"/>
        <end position="199"/>
    </location>
</feature>
<accession>A0A918L155</accession>
<organism evidence="2 3">
    <name type="scientific">Streptomyces humidus</name>
    <dbReference type="NCBI Taxonomy" id="52259"/>
    <lineage>
        <taxon>Bacteria</taxon>
        <taxon>Bacillati</taxon>
        <taxon>Actinomycetota</taxon>
        <taxon>Actinomycetes</taxon>
        <taxon>Kitasatosporales</taxon>
        <taxon>Streptomycetaceae</taxon>
        <taxon>Streptomyces</taxon>
    </lineage>
</organism>
<feature type="compositionally biased region" description="Basic and acidic residues" evidence="1">
    <location>
        <begin position="1"/>
        <end position="14"/>
    </location>
</feature>
<protein>
    <submittedName>
        <fullName evidence="2">Transcriptional regulator</fullName>
    </submittedName>
</protein>
<dbReference type="InterPro" id="IPR010982">
    <property type="entry name" value="Lambda_DNA-bd_dom_sf"/>
</dbReference>
<reference evidence="2" key="2">
    <citation type="submission" date="2020-09" db="EMBL/GenBank/DDBJ databases">
        <authorList>
            <person name="Sun Q."/>
            <person name="Ohkuma M."/>
        </authorList>
    </citation>
    <scope>NUCLEOTIDE SEQUENCE</scope>
    <source>
        <strain evidence="2">JCM 4386</strain>
    </source>
</reference>
<gene>
    <name evidence="2" type="ORF">GCM10010269_04960</name>
</gene>
<proteinExistence type="predicted"/>
<comment type="caution">
    <text evidence="2">The sequence shown here is derived from an EMBL/GenBank/DDBJ whole genome shotgun (WGS) entry which is preliminary data.</text>
</comment>
<name>A0A918L155_9ACTN</name>
<feature type="compositionally biased region" description="Basic and acidic residues" evidence="1">
    <location>
        <begin position="147"/>
        <end position="159"/>
    </location>
</feature>
<sequence length="555" mass="58162">MSAWDDRPGRDEHGGPVSTDDCVSDVTAFAALLTELKGRTQRSYGSLARRLGMNTSTLHRYCAGEAVPQDFAPVERLAEFCGATPEERLELHRRWLRAVAARQRPRGTTDPETPEQAETAATTATAGATGTERAAETAEPSVTAETQETRETQQTEETQKAPTAQERPETPQCSEAREATGAFSAPADAPAPDARGTSKDVEVVASMVTATQKPVSTQVQPHRWYRRRRTAVLVGAAGALVATLGTLSPLSGGEHASTSDGAARSTVAPAVSSPAIVPGRSSAPVPKTAPASTGPTASSPAAGPRRTSPVSEAAPAGGGAPAAPTTGAPLTWTADSQVWAQGCGHDYVIDKPPAQVPPPPAAQDAGPWASAQGAVHGRETNVEIAVQGRSATAVVLTALRVRVVGRATTPASGTVYAMDQGCGGSLSKRYFAVDLDKDRPVAHSVAGNDSGTPIPAVSLPYRVSSKDPEVLLVTARTENCDCNWYLELDWSSEGRTGTVRVDDRGRPFRTTSIEGLPRYWYGSDGGERHWVPGHRLTSYTDCPRSHTPPVGCGTA</sequence>
<dbReference type="AlphaFoldDB" id="A0A918L155"/>
<evidence type="ECO:0000313" key="2">
    <source>
        <dbReference type="EMBL" id="GGR69211.1"/>
    </source>
</evidence>
<reference evidence="2" key="1">
    <citation type="journal article" date="2014" name="Int. J. Syst. Evol. Microbiol.">
        <title>Complete genome sequence of Corynebacterium casei LMG S-19264T (=DSM 44701T), isolated from a smear-ripened cheese.</title>
        <authorList>
            <consortium name="US DOE Joint Genome Institute (JGI-PGF)"/>
            <person name="Walter F."/>
            <person name="Albersmeier A."/>
            <person name="Kalinowski J."/>
            <person name="Ruckert C."/>
        </authorList>
    </citation>
    <scope>NUCLEOTIDE SEQUENCE</scope>
    <source>
        <strain evidence="2">JCM 4386</strain>
    </source>
</reference>
<dbReference type="CDD" id="cd00093">
    <property type="entry name" value="HTH_XRE"/>
    <property type="match status" value="1"/>
</dbReference>